<dbReference type="EMBL" id="JADEVV010000018">
    <property type="protein sequence ID" value="MBE9253808.1"/>
    <property type="molecule type" value="Genomic_DNA"/>
</dbReference>
<dbReference type="SUPFAM" id="SSF109854">
    <property type="entry name" value="DinB/YfiT-like putative metalloenzymes"/>
    <property type="match status" value="1"/>
</dbReference>
<feature type="domain" description="Sulfatase-modifying factor enzyme-like" evidence="4">
    <location>
        <begin position="167"/>
        <end position="409"/>
    </location>
</feature>
<evidence type="ECO:0000313" key="6">
    <source>
        <dbReference type="EMBL" id="MBE9253808.1"/>
    </source>
</evidence>
<keyword evidence="1" id="KW-0560">Oxidoreductase</keyword>
<gene>
    <name evidence="6" type="primary">egtB</name>
    <name evidence="6" type="ORF">IQ217_08095</name>
</gene>
<comment type="pathway">
    <text evidence="3">Amino-acid biosynthesis; ergothioneine biosynthesis.</text>
</comment>
<dbReference type="Gene3D" id="1.20.120.450">
    <property type="entry name" value="dinb family like domain"/>
    <property type="match status" value="1"/>
</dbReference>
<dbReference type="Pfam" id="PF03781">
    <property type="entry name" value="FGE-sulfatase"/>
    <property type="match status" value="1"/>
</dbReference>
<evidence type="ECO:0000256" key="2">
    <source>
        <dbReference type="ARBA" id="ARBA00023004"/>
    </source>
</evidence>
<dbReference type="InterPro" id="IPR042095">
    <property type="entry name" value="SUMF_sf"/>
</dbReference>
<dbReference type="Proteomes" id="UP000658720">
    <property type="component" value="Unassembled WGS sequence"/>
</dbReference>
<sequence>MVENIETIGQAMERCRQETLRLLHRIPPALGDRQWHPDFSPIDWHFGHIAFTEALWLLPEPERERFHGPAYQKLFRADGLPKAQRCALPDREAIKQYLGDVRGAVERVWQSAPSPWDQSKTRLWWWLLQHEVQHSETISFLSHLAGIDLGLDQPHYSTDSQKSPLEAAMVAIPAGAFCQGSEQIWAQDNERPAHGVEVEQFWLDKYPVTQAQYQQFIDSGGYQQSKYWTEAGWQWRSTANITAPLYWQPESKTQDHPVYGVSAYEAEAYAHFIGKRLPTEQEWERAARWSGEHHSSTYPWGEALPSLELCNFNNHHGQTTPVNYYDQGRDQGGCYDLLGNVWEWTASTFEPYKNFQPYPYRGYSQVYFDGKHRVMRGGSWATRSWGLRASFRNWYHSWTRQVLVGFRCAS</sequence>
<reference evidence="6 7" key="1">
    <citation type="submission" date="2020-10" db="EMBL/GenBank/DDBJ databases">
        <authorList>
            <person name="Castelo-Branco R."/>
            <person name="Eusebio N."/>
            <person name="Adriana R."/>
            <person name="Vieira A."/>
            <person name="Brugerolle De Fraissinette N."/>
            <person name="Rezende De Castro R."/>
            <person name="Schneider M.P."/>
            <person name="Vasconcelos V."/>
            <person name="Leao P.N."/>
        </authorList>
    </citation>
    <scope>NUCLEOTIDE SEQUENCE [LARGE SCALE GENOMIC DNA]</scope>
    <source>
        <strain evidence="6 7">LEGE 00031</strain>
    </source>
</reference>
<name>A0ABR9VTN9_9SYNC</name>
<proteinExistence type="predicted"/>
<evidence type="ECO:0000256" key="1">
    <source>
        <dbReference type="ARBA" id="ARBA00023002"/>
    </source>
</evidence>
<comment type="caution">
    <text evidence="6">The sequence shown here is derived from an EMBL/GenBank/DDBJ whole genome shotgun (WGS) entry which is preliminary data.</text>
</comment>
<keyword evidence="2" id="KW-0408">Iron</keyword>
<dbReference type="PANTHER" id="PTHR23150:SF36">
    <property type="entry name" value="HERCYNINE OXYGENASE"/>
    <property type="match status" value="1"/>
</dbReference>
<dbReference type="SUPFAM" id="SSF56436">
    <property type="entry name" value="C-type lectin-like"/>
    <property type="match status" value="1"/>
</dbReference>
<keyword evidence="7" id="KW-1185">Reference proteome</keyword>
<evidence type="ECO:0000259" key="4">
    <source>
        <dbReference type="Pfam" id="PF03781"/>
    </source>
</evidence>
<dbReference type="InterPro" id="IPR016187">
    <property type="entry name" value="CTDL_fold"/>
</dbReference>
<protein>
    <submittedName>
        <fullName evidence="6">Ergothioneine biosynthesis protein EgtB</fullName>
    </submittedName>
</protein>
<dbReference type="Gene3D" id="3.90.1580.10">
    <property type="entry name" value="paralog of FGE (formylglycine-generating enzyme)"/>
    <property type="match status" value="1"/>
</dbReference>
<evidence type="ECO:0000313" key="7">
    <source>
        <dbReference type="Proteomes" id="UP000658720"/>
    </source>
</evidence>
<dbReference type="RefSeq" id="WP_194019551.1">
    <property type="nucleotide sequence ID" value="NZ_JADEVV010000018.1"/>
</dbReference>
<dbReference type="InterPro" id="IPR024775">
    <property type="entry name" value="DinB-like"/>
</dbReference>
<dbReference type="Pfam" id="PF12867">
    <property type="entry name" value="DinB_2"/>
    <property type="match status" value="1"/>
</dbReference>
<accession>A0ABR9VTN9</accession>
<dbReference type="InterPro" id="IPR051043">
    <property type="entry name" value="Sulfatase_Mod_Factor_Kinase"/>
</dbReference>
<evidence type="ECO:0000256" key="3">
    <source>
        <dbReference type="ARBA" id="ARBA00037882"/>
    </source>
</evidence>
<organism evidence="6 7">
    <name type="scientific">Synechocystis salina LEGE 00031</name>
    <dbReference type="NCBI Taxonomy" id="1828736"/>
    <lineage>
        <taxon>Bacteria</taxon>
        <taxon>Bacillati</taxon>
        <taxon>Cyanobacteriota</taxon>
        <taxon>Cyanophyceae</taxon>
        <taxon>Synechococcales</taxon>
        <taxon>Merismopediaceae</taxon>
        <taxon>Synechocystis</taxon>
    </lineage>
</organism>
<dbReference type="InterPro" id="IPR034660">
    <property type="entry name" value="DinB/YfiT-like"/>
</dbReference>
<dbReference type="InterPro" id="IPR005532">
    <property type="entry name" value="SUMF_dom"/>
</dbReference>
<feature type="domain" description="DinB-like" evidence="5">
    <location>
        <begin position="12"/>
        <end position="138"/>
    </location>
</feature>
<dbReference type="PANTHER" id="PTHR23150">
    <property type="entry name" value="SULFATASE MODIFYING FACTOR 1, 2"/>
    <property type="match status" value="1"/>
</dbReference>
<evidence type="ECO:0000259" key="5">
    <source>
        <dbReference type="Pfam" id="PF12867"/>
    </source>
</evidence>